<organism evidence="1 2">
    <name type="scientific">Eubacterium ramulus</name>
    <dbReference type="NCBI Taxonomy" id="39490"/>
    <lineage>
        <taxon>Bacteria</taxon>
        <taxon>Bacillati</taxon>
        <taxon>Bacillota</taxon>
        <taxon>Clostridia</taxon>
        <taxon>Eubacteriales</taxon>
        <taxon>Eubacteriaceae</taxon>
        <taxon>Eubacterium</taxon>
    </lineage>
</organism>
<proteinExistence type="predicted"/>
<name>A0A173UPS3_EUBRA</name>
<dbReference type="STRING" id="39490.ERS852448_02147"/>
<reference evidence="1 2" key="1">
    <citation type="submission" date="2015-09" db="EMBL/GenBank/DDBJ databases">
        <authorList>
            <consortium name="Pathogen Informatics"/>
        </authorList>
    </citation>
    <scope>NUCLEOTIDE SEQUENCE [LARGE SCALE GENOMIC DNA]</scope>
    <source>
        <strain evidence="1 2">2789STDY5608891</strain>
    </source>
</reference>
<dbReference type="OrthoDB" id="6960201at2"/>
<protein>
    <recommendedName>
        <fullName evidence="3">DUF2513 domain-containing protein</fullName>
    </recommendedName>
</protein>
<dbReference type="AlphaFoldDB" id="A0A173UPS3"/>
<dbReference type="RefSeq" id="WP_055290525.1">
    <property type="nucleotide sequence ID" value="NZ_CAXUGT010000012.1"/>
</dbReference>
<dbReference type="Proteomes" id="UP000095492">
    <property type="component" value="Unassembled WGS sequence"/>
</dbReference>
<sequence>MKLNNDCVRDILLTLEEICTYDSSFSYDMDNDKPHLLTPYTHDEILYHVNQCRMANLIIDVHFYDGGDSFDIGDLSPSGHQYLANIRSDKIWNKTKKVASEIGVNSLSAMTQISTQIISSIIKSHFGLA</sequence>
<evidence type="ECO:0000313" key="2">
    <source>
        <dbReference type="Proteomes" id="UP000095492"/>
    </source>
</evidence>
<dbReference type="InterPro" id="IPR019650">
    <property type="entry name" value="DUF2513"/>
</dbReference>
<evidence type="ECO:0000313" key="1">
    <source>
        <dbReference type="EMBL" id="CUN16157.1"/>
    </source>
</evidence>
<dbReference type="EMBL" id="CYYA01000015">
    <property type="protein sequence ID" value="CUN16157.1"/>
    <property type="molecule type" value="Genomic_DNA"/>
</dbReference>
<dbReference type="GeneID" id="97391209"/>
<gene>
    <name evidence="1" type="ORF">ERS852448_02147</name>
</gene>
<evidence type="ECO:0008006" key="3">
    <source>
        <dbReference type="Google" id="ProtNLM"/>
    </source>
</evidence>
<accession>A0A173UPS3</accession>
<dbReference type="Pfam" id="PF10711">
    <property type="entry name" value="DUF2513"/>
    <property type="match status" value="1"/>
</dbReference>